<dbReference type="Proteomes" id="UP000576225">
    <property type="component" value="Unassembled WGS sequence"/>
</dbReference>
<gene>
    <name evidence="2" type="ORF">HF882_09090</name>
</gene>
<protein>
    <submittedName>
        <fullName evidence="2">Phage portal protein</fullName>
    </submittedName>
</protein>
<dbReference type="AlphaFoldDB" id="A0A848AXD4"/>
<name>A0A848AXD4_9BACT</name>
<evidence type="ECO:0000313" key="3">
    <source>
        <dbReference type="Proteomes" id="UP000576225"/>
    </source>
</evidence>
<comment type="caution">
    <text evidence="2">The sequence shown here is derived from an EMBL/GenBank/DDBJ whole genome shotgun (WGS) entry which is preliminary data.</text>
</comment>
<dbReference type="EMBL" id="JABAEW010000014">
    <property type="protein sequence ID" value="NMD86737.1"/>
    <property type="molecule type" value="Genomic_DNA"/>
</dbReference>
<comment type="similarity">
    <text evidence="1">Belongs to the phage portal family. PBSX subfamily.</text>
</comment>
<evidence type="ECO:0000256" key="1">
    <source>
        <dbReference type="ARBA" id="ARBA00006799"/>
    </source>
</evidence>
<evidence type="ECO:0000313" key="2">
    <source>
        <dbReference type="EMBL" id="NMD86737.1"/>
    </source>
</evidence>
<sequence>MFPASCGDYYVPPVDLWGLSQMRYANGQHGSCIVFRRNMAANAYIGGGLSQDDFAAAAMDLLTFGQTYIQVFRNYLGKPVRIRHVPGLNMRVMTENRGYRMLRSSVDGADVDFPENEILMLKEYDTSQQIYGVPDWLGGMQSALLNQEATLFRRKYYINGAHLGYILYTSAADIDEEYEEAFKKMVRDGKGGGNFKTAYVNLPGAGKEGIQIIPIGDISQKDEFLNIKNVSANDVREAHRVPPVLMGIVPTGTSSLGDPVKVEKTYIKTEVKSICKKFMALNAELPPALQLKFYFPDDKEDSGE</sequence>
<dbReference type="Pfam" id="PF04860">
    <property type="entry name" value="Phage_portal"/>
    <property type="match status" value="1"/>
</dbReference>
<accession>A0A848AXD4</accession>
<dbReference type="InterPro" id="IPR006944">
    <property type="entry name" value="Phage/GTA_portal"/>
</dbReference>
<proteinExistence type="inferred from homology"/>
<dbReference type="RefSeq" id="WP_168962368.1">
    <property type="nucleotide sequence ID" value="NZ_JABAEW010000014.1"/>
</dbReference>
<reference evidence="2 3" key="1">
    <citation type="submission" date="2020-04" db="EMBL/GenBank/DDBJ databases">
        <authorList>
            <person name="Hitch T.C.A."/>
            <person name="Wylensek D."/>
            <person name="Clavel T."/>
        </authorList>
    </citation>
    <scope>NUCLEOTIDE SEQUENCE [LARGE SCALE GENOMIC DNA]</scope>
    <source>
        <strain evidence="2 3">COR2-253-APC-1A</strain>
    </source>
</reference>
<dbReference type="InterPro" id="IPR006430">
    <property type="entry name" value="Phage_portal_PBSX"/>
</dbReference>
<organism evidence="2 3">
    <name type="scientific">Victivallis vadensis</name>
    <dbReference type="NCBI Taxonomy" id="172901"/>
    <lineage>
        <taxon>Bacteria</taxon>
        <taxon>Pseudomonadati</taxon>
        <taxon>Lentisphaerota</taxon>
        <taxon>Lentisphaeria</taxon>
        <taxon>Victivallales</taxon>
        <taxon>Victivallaceae</taxon>
        <taxon>Victivallis</taxon>
    </lineage>
</organism>
<dbReference type="NCBIfam" id="TIGR01540">
    <property type="entry name" value="portal_PBSX"/>
    <property type="match status" value="1"/>
</dbReference>